<name>A0AAV3QTJ9_LITER</name>
<keyword evidence="2" id="KW-1185">Reference proteome</keyword>
<dbReference type="Proteomes" id="UP001454036">
    <property type="component" value="Unassembled WGS sequence"/>
</dbReference>
<accession>A0AAV3QTJ9</accession>
<reference evidence="1 2" key="1">
    <citation type="submission" date="2024-01" db="EMBL/GenBank/DDBJ databases">
        <title>The complete chloroplast genome sequence of Lithospermum erythrorhizon: insights into the phylogenetic relationship among Boraginaceae species and the maternal lineages of purple gromwells.</title>
        <authorList>
            <person name="Okada T."/>
            <person name="Watanabe K."/>
        </authorList>
    </citation>
    <scope>NUCLEOTIDE SEQUENCE [LARGE SCALE GENOMIC DNA]</scope>
</reference>
<organism evidence="1 2">
    <name type="scientific">Lithospermum erythrorhizon</name>
    <name type="common">Purple gromwell</name>
    <name type="synonym">Lithospermum officinale var. erythrorhizon</name>
    <dbReference type="NCBI Taxonomy" id="34254"/>
    <lineage>
        <taxon>Eukaryota</taxon>
        <taxon>Viridiplantae</taxon>
        <taxon>Streptophyta</taxon>
        <taxon>Embryophyta</taxon>
        <taxon>Tracheophyta</taxon>
        <taxon>Spermatophyta</taxon>
        <taxon>Magnoliopsida</taxon>
        <taxon>eudicotyledons</taxon>
        <taxon>Gunneridae</taxon>
        <taxon>Pentapetalae</taxon>
        <taxon>asterids</taxon>
        <taxon>lamiids</taxon>
        <taxon>Boraginales</taxon>
        <taxon>Boraginaceae</taxon>
        <taxon>Boraginoideae</taxon>
        <taxon>Lithospermeae</taxon>
        <taxon>Lithospermum</taxon>
    </lineage>
</organism>
<sequence length="144" mass="17015">MAEIGNMIKWPEGRAKTFNVQMFESAFFKYFEDNDDQLEWFGSNSCTIVNGWEDEVRWLVQKGMGKSFKSRLRSLCIINAIYHIWLSRNRKHFEDEEQNSNSIVSKSVVDVRACVGSWRHVTRNKQNWSICTDWGFNITIFDCK</sequence>
<protein>
    <submittedName>
        <fullName evidence="1">Uncharacterized protein</fullName>
    </submittedName>
</protein>
<gene>
    <name evidence="1" type="ORF">LIER_21516</name>
</gene>
<evidence type="ECO:0000313" key="2">
    <source>
        <dbReference type="Proteomes" id="UP001454036"/>
    </source>
</evidence>
<dbReference type="AlphaFoldDB" id="A0AAV3QTJ9"/>
<dbReference type="EMBL" id="BAABME010005697">
    <property type="protein sequence ID" value="GAA0166341.1"/>
    <property type="molecule type" value="Genomic_DNA"/>
</dbReference>
<evidence type="ECO:0000313" key="1">
    <source>
        <dbReference type="EMBL" id="GAA0166341.1"/>
    </source>
</evidence>
<comment type="caution">
    <text evidence="1">The sequence shown here is derived from an EMBL/GenBank/DDBJ whole genome shotgun (WGS) entry which is preliminary data.</text>
</comment>
<proteinExistence type="predicted"/>